<reference evidence="1 2" key="1">
    <citation type="submission" date="2019-02" db="EMBL/GenBank/DDBJ databases">
        <title>Deep-cultivation of Planctomycetes and their phenomic and genomic characterization uncovers novel biology.</title>
        <authorList>
            <person name="Wiegand S."/>
            <person name="Jogler M."/>
            <person name="Boedeker C."/>
            <person name="Pinto D."/>
            <person name="Vollmers J."/>
            <person name="Rivas-Marin E."/>
            <person name="Kohn T."/>
            <person name="Peeters S.H."/>
            <person name="Heuer A."/>
            <person name="Rast P."/>
            <person name="Oberbeckmann S."/>
            <person name="Bunk B."/>
            <person name="Jeske O."/>
            <person name="Meyerdierks A."/>
            <person name="Storesund J.E."/>
            <person name="Kallscheuer N."/>
            <person name="Luecker S."/>
            <person name="Lage O.M."/>
            <person name="Pohl T."/>
            <person name="Merkel B.J."/>
            <person name="Hornburger P."/>
            <person name="Mueller R.-W."/>
            <person name="Bruemmer F."/>
            <person name="Labrenz M."/>
            <person name="Spormann A.M."/>
            <person name="Op den Camp H."/>
            <person name="Overmann J."/>
            <person name="Amann R."/>
            <person name="Jetten M.S.M."/>
            <person name="Mascher T."/>
            <person name="Medema M.H."/>
            <person name="Devos D.P."/>
            <person name="Kaster A.-K."/>
            <person name="Ovreas L."/>
            <person name="Rohde M."/>
            <person name="Galperin M.Y."/>
            <person name="Jogler C."/>
        </authorList>
    </citation>
    <scope>NUCLEOTIDE SEQUENCE [LARGE SCALE GENOMIC DNA]</scope>
    <source>
        <strain evidence="1 2">V6</strain>
    </source>
</reference>
<dbReference type="Proteomes" id="UP000320722">
    <property type="component" value="Chromosome"/>
</dbReference>
<proteinExistence type="predicted"/>
<accession>A0A517WB51</accession>
<name>A0A517WB51_9PLAN</name>
<dbReference type="EMBL" id="CP036347">
    <property type="protein sequence ID" value="QDU02479.1"/>
    <property type="molecule type" value="Genomic_DNA"/>
</dbReference>
<organism evidence="1 2">
    <name type="scientific">Gimesia chilikensis</name>
    <dbReference type="NCBI Taxonomy" id="2605989"/>
    <lineage>
        <taxon>Bacteria</taxon>
        <taxon>Pseudomonadati</taxon>
        <taxon>Planctomycetota</taxon>
        <taxon>Planctomycetia</taxon>
        <taxon>Planctomycetales</taxon>
        <taxon>Planctomycetaceae</taxon>
        <taxon>Gimesia</taxon>
    </lineage>
</organism>
<protein>
    <submittedName>
        <fullName evidence="1">Uncharacterized protein</fullName>
    </submittedName>
</protein>
<gene>
    <name evidence="1" type="ORF">V6x_21840</name>
</gene>
<dbReference type="AlphaFoldDB" id="A0A517WB51"/>
<evidence type="ECO:0000313" key="2">
    <source>
        <dbReference type="Proteomes" id="UP000320722"/>
    </source>
</evidence>
<evidence type="ECO:0000313" key="1">
    <source>
        <dbReference type="EMBL" id="QDU02479.1"/>
    </source>
</evidence>
<sequence length="52" mass="5710">MSTLTKGCFCSQSDESKLELNQKQPRAECLGLFLFDAVTQESAHEKTTLTSG</sequence>